<reference evidence="2 3" key="1">
    <citation type="submission" date="2020-02" db="EMBL/GenBank/DDBJ databases">
        <title>Flavobacterium sp. genome.</title>
        <authorList>
            <person name="Jung H.S."/>
            <person name="Baek J.H."/>
            <person name="Jeon C.O."/>
        </authorList>
    </citation>
    <scope>NUCLEOTIDE SEQUENCE [LARGE SCALE GENOMIC DNA]</scope>
    <source>
        <strain evidence="2 3">SE-s27</strain>
    </source>
</reference>
<comment type="caution">
    <text evidence="2">The sequence shown here is derived from an EMBL/GenBank/DDBJ whole genome shotgun (WGS) entry which is preliminary data.</text>
</comment>
<dbReference type="EMBL" id="JAAMPT010000209">
    <property type="protein sequence ID" value="NMH26170.1"/>
    <property type="molecule type" value="Genomic_DNA"/>
</dbReference>
<feature type="transmembrane region" description="Helical" evidence="1">
    <location>
        <begin position="46"/>
        <end position="61"/>
    </location>
</feature>
<evidence type="ECO:0000313" key="3">
    <source>
        <dbReference type="Proteomes" id="UP000767947"/>
    </source>
</evidence>
<feature type="transmembrane region" description="Helical" evidence="1">
    <location>
        <begin position="81"/>
        <end position="99"/>
    </location>
</feature>
<feature type="transmembrane region" description="Helical" evidence="1">
    <location>
        <begin position="20"/>
        <end position="40"/>
    </location>
</feature>
<keyword evidence="1" id="KW-0812">Transmembrane</keyword>
<keyword evidence="1" id="KW-0472">Membrane</keyword>
<organism evidence="2 3">
    <name type="scientific">Flavobacterium solisilvae</name>
    <dbReference type="NCBI Taxonomy" id="1852019"/>
    <lineage>
        <taxon>Bacteria</taxon>
        <taxon>Pseudomonadati</taxon>
        <taxon>Bacteroidota</taxon>
        <taxon>Flavobacteriia</taxon>
        <taxon>Flavobacteriales</taxon>
        <taxon>Flavobacteriaceae</taxon>
        <taxon>Flavobacterium</taxon>
    </lineage>
</organism>
<sequence length="146" mass="17659">MFHTFWLFILIDYVTKKKLLLYLSYFFIFFSIVNFCFVIVSGKYNFYSFVLGSILYTLFFIKENYRQMKAESVEFFINDTYLLIFAPLMFMLGLSLILSFAKVEIVRAEMFWNVTLYELFVNLACLVYYSLINIYIYREKIHLKHG</sequence>
<gene>
    <name evidence="2" type="ORF">G6042_12935</name>
</gene>
<proteinExistence type="predicted"/>
<evidence type="ECO:0000313" key="2">
    <source>
        <dbReference type="EMBL" id="NMH26170.1"/>
    </source>
</evidence>
<dbReference type="Proteomes" id="UP000767947">
    <property type="component" value="Unassembled WGS sequence"/>
</dbReference>
<keyword evidence="3" id="KW-1185">Reference proteome</keyword>
<keyword evidence="1" id="KW-1133">Transmembrane helix</keyword>
<protein>
    <submittedName>
        <fullName evidence="2">Uncharacterized protein</fullName>
    </submittedName>
</protein>
<accession>A0ABX1QXF3</accession>
<evidence type="ECO:0000256" key="1">
    <source>
        <dbReference type="SAM" id="Phobius"/>
    </source>
</evidence>
<name>A0ABX1QXF3_9FLAO</name>
<feature type="transmembrane region" description="Helical" evidence="1">
    <location>
        <begin position="119"/>
        <end position="137"/>
    </location>
</feature>